<evidence type="ECO:0000259" key="2">
    <source>
        <dbReference type="Pfam" id="PF07670"/>
    </source>
</evidence>
<reference evidence="3 4" key="1">
    <citation type="journal article" date="2021" name="ISME Commun">
        <title>Automated analysis of genomic sequences facilitates high-throughput and comprehensive description of bacteria.</title>
        <authorList>
            <person name="Hitch T.C.A."/>
        </authorList>
    </citation>
    <scope>NUCLEOTIDE SEQUENCE [LARGE SCALE GENOMIC DNA]</scope>
    <source>
        <strain evidence="3 4">Sanger_04</strain>
    </source>
</reference>
<feature type="transmembrane region" description="Helical" evidence="1">
    <location>
        <begin position="154"/>
        <end position="173"/>
    </location>
</feature>
<dbReference type="InterPro" id="IPR052549">
    <property type="entry name" value="SpmB"/>
</dbReference>
<dbReference type="Proteomes" id="UP001652461">
    <property type="component" value="Unassembled WGS sequence"/>
</dbReference>
<keyword evidence="4" id="KW-1185">Reference proteome</keyword>
<feature type="transmembrane region" description="Helical" evidence="1">
    <location>
        <begin position="6"/>
        <end position="26"/>
    </location>
</feature>
<feature type="domain" description="Nucleoside transporter/FeoB GTPase Gate" evidence="2">
    <location>
        <begin position="46"/>
        <end position="145"/>
    </location>
</feature>
<dbReference type="RefSeq" id="WP_158363846.1">
    <property type="nucleotide sequence ID" value="NZ_JAOQKC010000014.1"/>
</dbReference>
<evidence type="ECO:0000313" key="3">
    <source>
        <dbReference type="EMBL" id="MCU6697415.1"/>
    </source>
</evidence>
<keyword evidence="1" id="KW-0812">Transmembrane</keyword>
<feature type="transmembrane region" description="Helical" evidence="1">
    <location>
        <begin position="46"/>
        <end position="69"/>
    </location>
</feature>
<dbReference type="EMBL" id="JAOQKC010000014">
    <property type="protein sequence ID" value="MCU6697415.1"/>
    <property type="molecule type" value="Genomic_DNA"/>
</dbReference>
<gene>
    <name evidence="3" type="ORF">OCV63_11005</name>
</gene>
<name>A0ABT2RYM0_9FIRM</name>
<dbReference type="Pfam" id="PF07670">
    <property type="entry name" value="Gate"/>
    <property type="match status" value="1"/>
</dbReference>
<dbReference type="InterPro" id="IPR011642">
    <property type="entry name" value="Gate_dom"/>
</dbReference>
<dbReference type="PANTHER" id="PTHR35793:SF2">
    <property type="entry name" value="INNER MEMBRANE PROTEIN YJIG"/>
    <property type="match status" value="1"/>
</dbReference>
<sequence length="179" mass="19190">MARVMLYISDLIVPFLIFYVVMEGLAAKRPVYDDFVKGAKDGLKTVVQILPTLVGLMVAVGVLRASGFLDFLAGVLGGLTEKIHFPSELLPLAIVRMFSASAATGLALDVFKEYGTDSYVGLAASIMMGCTETVFYTMSIYFMTAKVKKTRYTLPGALLATVAGIAVSVWLAGKMILNG</sequence>
<keyword evidence="1" id="KW-1133">Transmembrane helix</keyword>
<protein>
    <submittedName>
        <fullName evidence="3">Spore maturation protein</fullName>
    </submittedName>
</protein>
<accession>A0ABT2RYM0</accession>
<organism evidence="3 4">
    <name type="scientific">Laedolimicola ammoniilytica</name>
    <dbReference type="NCBI Taxonomy" id="2981771"/>
    <lineage>
        <taxon>Bacteria</taxon>
        <taxon>Bacillati</taxon>
        <taxon>Bacillota</taxon>
        <taxon>Clostridia</taxon>
        <taxon>Lachnospirales</taxon>
        <taxon>Lachnospiraceae</taxon>
        <taxon>Laedolimicola</taxon>
    </lineage>
</organism>
<dbReference type="PANTHER" id="PTHR35793">
    <property type="entry name" value="INNER MEMBRANE PROTEIN YJIG"/>
    <property type="match status" value="1"/>
</dbReference>
<evidence type="ECO:0000313" key="4">
    <source>
        <dbReference type="Proteomes" id="UP001652461"/>
    </source>
</evidence>
<evidence type="ECO:0000256" key="1">
    <source>
        <dbReference type="SAM" id="Phobius"/>
    </source>
</evidence>
<comment type="caution">
    <text evidence="3">The sequence shown here is derived from an EMBL/GenBank/DDBJ whole genome shotgun (WGS) entry which is preliminary data.</text>
</comment>
<proteinExistence type="predicted"/>
<feature type="transmembrane region" description="Helical" evidence="1">
    <location>
        <begin position="120"/>
        <end position="142"/>
    </location>
</feature>
<keyword evidence="1" id="KW-0472">Membrane</keyword>